<dbReference type="AlphaFoldDB" id="A0A3S1DR86"/>
<dbReference type="InterPro" id="IPR029039">
    <property type="entry name" value="Flavoprotein-like_sf"/>
</dbReference>
<dbReference type="SUPFAM" id="SSF54862">
    <property type="entry name" value="4Fe-4S ferredoxins"/>
    <property type="match status" value="1"/>
</dbReference>
<evidence type="ECO:0000256" key="1">
    <source>
        <dbReference type="ARBA" id="ARBA00022723"/>
    </source>
</evidence>
<dbReference type="Pfam" id="PF12724">
    <property type="entry name" value="Flavodoxin_5"/>
    <property type="match status" value="1"/>
</dbReference>
<evidence type="ECO:0000256" key="3">
    <source>
        <dbReference type="ARBA" id="ARBA00023014"/>
    </source>
</evidence>
<keyword evidence="1" id="KW-0479">Metal-binding</keyword>
<dbReference type="OrthoDB" id="9804603at2"/>
<dbReference type="InterPro" id="IPR026816">
    <property type="entry name" value="Flavodoxin_dom"/>
</dbReference>
<keyword evidence="6" id="KW-1185">Reference proteome</keyword>
<dbReference type="RefSeq" id="WP_127192759.1">
    <property type="nucleotide sequence ID" value="NZ_RZNY01000011.1"/>
</dbReference>
<dbReference type="NCBIfam" id="NF038196">
    <property type="entry name" value="ferrodoxin_EFR1"/>
    <property type="match status" value="1"/>
</dbReference>
<dbReference type="PROSITE" id="PS51379">
    <property type="entry name" value="4FE4S_FER_2"/>
    <property type="match status" value="2"/>
</dbReference>
<reference evidence="5 6" key="1">
    <citation type="submission" date="2018-12" db="EMBL/GenBank/DDBJ databases">
        <authorList>
            <person name="Sun L."/>
            <person name="Chen Z."/>
        </authorList>
    </citation>
    <scope>NUCLEOTIDE SEQUENCE [LARGE SCALE GENOMIC DNA]</scope>
    <source>
        <strain evidence="5 6">DSM 15890</strain>
    </source>
</reference>
<name>A0A3S1DR86_9BACL</name>
<feature type="domain" description="4Fe-4S ferredoxin-type" evidence="4">
    <location>
        <begin position="187"/>
        <end position="215"/>
    </location>
</feature>
<gene>
    <name evidence="5" type="ORF">EJP82_14395</name>
</gene>
<dbReference type="EMBL" id="RZNY01000011">
    <property type="protein sequence ID" value="RUT45485.1"/>
    <property type="molecule type" value="Genomic_DNA"/>
</dbReference>
<evidence type="ECO:0000313" key="6">
    <source>
        <dbReference type="Proteomes" id="UP000279446"/>
    </source>
</evidence>
<keyword evidence="3" id="KW-0411">Iron-sulfur</keyword>
<evidence type="ECO:0000313" key="5">
    <source>
        <dbReference type="EMBL" id="RUT45485.1"/>
    </source>
</evidence>
<comment type="caution">
    <text evidence="5">The sequence shown here is derived from an EMBL/GenBank/DDBJ whole genome shotgun (WGS) entry which is preliminary data.</text>
</comment>
<dbReference type="InterPro" id="IPR017896">
    <property type="entry name" value="4Fe4S_Fe-S-bd"/>
</dbReference>
<dbReference type="GO" id="GO:0051536">
    <property type="term" value="F:iron-sulfur cluster binding"/>
    <property type="evidence" value="ECO:0007669"/>
    <property type="project" value="UniProtKB-KW"/>
</dbReference>
<dbReference type="Gene3D" id="3.40.50.360">
    <property type="match status" value="1"/>
</dbReference>
<dbReference type="Pfam" id="PF00037">
    <property type="entry name" value="Fer4"/>
    <property type="match status" value="1"/>
</dbReference>
<keyword evidence="2" id="KW-0408">Iron</keyword>
<evidence type="ECO:0000256" key="2">
    <source>
        <dbReference type="ARBA" id="ARBA00023004"/>
    </source>
</evidence>
<dbReference type="InterPro" id="IPR047964">
    <property type="entry name" value="EFR1-like"/>
</dbReference>
<dbReference type="Proteomes" id="UP000279446">
    <property type="component" value="Unassembled WGS sequence"/>
</dbReference>
<dbReference type="GO" id="GO:0046872">
    <property type="term" value="F:metal ion binding"/>
    <property type="evidence" value="ECO:0007669"/>
    <property type="project" value="UniProtKB-KW"/>
</dbReference>
<accession>A0A3S1DR86</accession>
<sequence>MIFYFSGTGNSLYAAKQIALHTGEELVSISTAENKGDEINEYTLKDNEIIGFVHPIYSWGPPKIVLEFIEKLKLINYRENYVFSLVTCGGSIGNTMKVMKDCLRKKDIKLHSGFSVKMPNNFILMGDVDSKEMESKKLTEAVETLKRINQAIERGVTGEFKVDKGAFPWLLTGIINPMFNKKPIDTTKFHVNDNCTGCGTCERVCNCNNIKVDEQPQWGERCTLCLACVHYCPVRAIQYGKETEKKGRYTNPNVRIDEIIRR</sequence>
<evidence type="ECO:0000259" key="4">
    <source>
        <dbReference type="PROSITE" id="PS51379"/>
    </source>
</evidence>
<dbReference type="SUPFAM" id="SSF52218">
    <property type="entry name" value="Flavoproteins"/>
    <property type="match status" value="1"/>
</dbReference>
<feature type="domain" description="4Fe-4S ferredoxin-type" evidence="4">
    <location>
        <begin position="220"/>
        <end position="242"/>
    </location>
</feature>
<protein>
    <submittedName>
        <fullName evidence="5">4Fe-4S ferredoxin</fullName>
    </submittedName>
</protein>
<dbReference type="Gene3D" id="3.30.70.20">
    <property type="match status" value="1"/>
</dbReference>
<proteinExistence type="predicted"/>
<dbReference type="InterPro" id="IPR017900">
    <property type="entry name" value="4Fe4S_Fe_S_CS"/>
</dbReference>
<organism evidence="5 6">
    <name type="scientific">Paenibacillus anaericanus</name>
    <dbReference type="NCBI Taxonomy" id="170367"/>
    <lineage>
        <taxon>Bacteria</taxon>
        <taxon>Bacillati</taxon>
        <taxon>Bacillota</taxon>
        <taxon>Bacilli</taxon>
        <taxon>Bacillales</taxon>
        <taxon>Paenibacillaceae</taxon>
        <taxon>Paenibacillus</taxon>
    </lineage>
</organism>
<dbReference type="PROSITE" id="PS00198">
    <property type="entry name" value="4FE4S_FER_1"/>
    <property type="match status" value="1"/>
</dbReference>